<evidence type="ECO:0000256" key="6">
    <source>
        <dbReference type="ARBA" id="ARBA00048568"/>
    </source>
</evidence>
<dbReference type="Pfam" id="PF00856">
    <property type="entry name" value="SET"/>
    <property type="match status" value="1"/>
</dbReference>
<dbReference type="SMART" id="SM00317">
    <property type="entry name" value="SET"/>
    <property type="match status" value="1"/>
</dbReference>
<dbReference type="AlphaFoldDB" id="A0A4Y7Q512"/>
<evidence type="ECO:0000259" key="8">
    <source>
        <dbReference type="PROSITE" id="PS51633"/>
    </source>
</evidence>
<dbReference type="GO" id="GO:0140951">
    <property type="term" value="F:histone H3K27 trimethyltransferase activity"/>
    <property type="evidence" value="ECO:0007669"/>
    <property type="project" value="UniProtKB-EC"/>
</dbReference>
<dbReference type="GO" id="GO:0035098">
    <property type="term" value="C:ESC/E(Z) complex"/>
    <property type="evidence" value="ECO:0007669"/>
    <property type="project" value="TreeGrafter"/>
</dbReference>
<keyword evidence="4" id="KW-0805">Transcription regulation</keyword>
<keyword evidence="2" id="KW-0808">Transferase</keyword>
<dbReference type="VEuPathDB" id="FungiDB:BD410DRAFT_276276"/>
<accession>A0A4Y7Q512</accession>
<dbReference type="STRING" id="50990.A0A4Y7Q512"/>
<evidence type="ECO:0000256" key="3">
    <source>
        <dbReference type="ARBA" id="ARBA00022691"/>
    </source>
</evidence>
<dbReference type="Gene3D" id="2.170.270.10">
    <property type="entry name" value="SET domain"/>
    <property type="match status" value="1"/>
</dbReference>
<keyword evidence="5" id="KW-0804">Transcription</keyword>
<dbReference type="InterPro" id="IPR041355">
    <property type="entry name" value="Pre-SET_CXC"/>
</dbReference>
<dbReference type="EMBL" id="ML170177">
    <property type="protein sequence ID" value="TDL22009.1"/>
    <property type="molecule type" value="Genomic_DNA"/>
</dbReference>
<evidence type="ECO:0000256" key="5">
    <source>
        <dbReference type="ARBA" id="ARBA00023163"/>
    </source>
</evidence>
<evidence type="ECO:0000256" key="4">
    <source>
        <dbReference type="ARBA" id="ARBA00023015"/>
    </source>
</evidence>
<dbReference type="InterPro" id="IPR046341">
    <property type="entry name" value="SET_dom_sf"/>
</dbReference>
<dbReference type="PANTHER" id="PTHR45747:SF4">
    <property type="entry name" value="HISTONE-LYSINE N-METHYLTRANSFERASE E(Z)"/>
    <property type="match status" value="1"/>
</dbReference>
<keyword evidence="3" id="KW-0949">S-adenosyl-L-methionine</keyword>
<dbReference type="InterPro" id="IPR045318">
    <property type="entry name" value="EZH1/2-like"/>
</dbReference>
<dbReference type="PROSITE" id="PS51633">
    <property type="entry name" value="CXC"/>
    <property type="match status" value="1"/>
</dbReference>
<keyword evidence="1" id="KW-0489">Methyltransferase</keyword>
<protein>
    <submittedName>
        <fullName evidence="9">SET domain-containing protein</fullName>
    </submittedName>
</protein>
<dbReference type="PROSITE" id="PS50280">
    <property type="entry name" value="SET"/>
    <property type="match status" value="1"/>
</dbReference>
<dbReference type="SUPFAM" id="SSF82199">
    <property type="entry name" value="SET domain"/>
    <property type="match status" value="1"/>
</dbReference>
<sequence length="528" mass="60021">MATKYFAPRMDPAREYESCTPSIQNLWPRRYEVEHTVLKFFPYANDSTFDDDKREDFAMDFEFLAWLDVQDPDLEVVQYETVKCLLAYPGVTFDLIDSFKIISPLIVTEQSGLLWEISQRDSLRWTSDDTPIEGYPSKCQKAREDELGRIKVTSKYFCPSLNCVHPLCRTHTPPFPPDESPSSSDVYLTETPTLTSDQLLSNRSPGHCGSDCFAIRAPIRDIVWDDHALQILNAILTITPDSMPCQLAIACRKPCYEVFAQRRKLILDTDVLDNRNLTDMQTHRRMPKHFADVSGPNGHDFIPNAPCQHIGPCSKNIGCECWSTAMHCQRNCRCSPNCVLRWRGCRCKTSSADQPCRTAKCACVKVGRECDPELCRTCCASRSRSESTCRNVAIQQGLRKKIMVLPATYGSGAFIAENAETHELIGEYIGEIQDSAAAHTAQLLNDHRKRKYGFTLVDDRILDALIISNETRFPNHAPRGDKKHSKTNFEAKVKYVNGQLRIGFYATKSIRKGRELLFDYGEIFFEDS</sequence>
<evidence type="ECO:0000259" key="7">
    <source>
        <dbReference type="PROSITE" id="PS50280"/>
    </source>
</evidence>
<dbReference type="Pfam" id="PF18264">
    <property type="entry name" value="preSET_CXC"/>
    <property type="match status" value="1"/>
</dbReference>
<dbReference type="InterPro" id="IPR026489">
    <property type="entry name" value="CXC_dom"/>
</dbReference>
<dbReference type="GO" id="GO:0032259">
    <property type="term" value="P:methylation"/>
    <property type="evidence" value="ECO:0007669"/>
    <property type="project" value="UniProtKB-KW"/>
</dbReference>
<feature type="domain" description="CXC" evidence="8">
    <location>
        <begin position="284"/>
        <end position="395"/>
    </location>
</feature>
<dbReference type="PANTHER" id="PTHR45747">
    <property type="entry name" value="HISTONE-LYSINE N-METHYLTRANSFERASE E(Z)"/>
    <property type="match status" value="1"/>
</dbReference>
<reference evidence="9 10" key="1">
    <citation type="submission" date="2018-06" db="EMBL/GenBank/DDBJ databases">
        <title>A transcriptomic atlas of mushroom development highlights an independent origin of complex multicellularity.</title>
        <authorList>
            <consortium name="DOE Joint Genome Institute"/>
            <person name="Krizsan K."/>
            <person name="Almasi E."/>
            <person name="Merenyi Z."/>
            <person name="Sahu N."/>
            <person name="Viragh M."/>
            <person name="Koszo T."/>
            <person name="Mondo S."/>
            <person name="Kiss B."/>
            <person name="Balint B."/>
            <person name="Kues U."/>
            <person name="Barry K."/>
            <person name="Hegedus J.C."/>
            <person name="Henrissat B."/>
            <person name="Johnson J."/>
            <person name="Lipzen A."/>
            <person name="Ohm R."/>
            <person name="Nagy I."/>
            <person name="Pangilinan J."/>
            <person name="Yan J."/>
            <person name="Xiong Y."/>
            <person name="Grigoriev I.V."/>
            <person name="Hibbett D.S."/>
            <person name="Nagy L.G."/>
        </authorList>
    </citation>
    <scope>NUCLEOTIDE SEQUENCE [LARGE SCALE GENOMIC DNA]</scope>
    <source>
        <strain evidence="9 10">SZMC22713</strain>
    </source>
</reference>
<feature type="domain" description="SET" evidence="7">
    <location>
        <begin position="354"/>
        <end position="521"/>
    </location>
</feature>
<gene>
    <name evidence="9" type="ORF">BD410DRAFT_276276</name>
</gene>
<evidence type="ECO:0000313" key="9">
    <source>
        <dbReference type="EMBL" id="TDL22009.1"/>
    </source>
</evidence>
<proteinExistence type="predicted"/>
<evidence type="ECO:0000313" key="10">
    <source>
        <dbReference type="Proteomes" id="UP000294933"/>
    </source>
</evidence>
<evidence type="ECO:0000256" key="2">
    <source>
        <dbReference type="ARBA" id="ARBA00022679"/>
    </source>
</evidence>
<name>A0A4Y7Q512_9AGAM</name>
<organism evidence="9 10">
    <name type="scientific">Rickenella mellea</name>
    <dbReference type="NCBI Taxonomy" id="50990"/>
    <lineage>
        <taxon>Eukaryota</taxon>
        <taxon>Fungi</taxon>
        <taxon>Dikarya</taxon>
        <taxon>Basidiomycota</taxon>
        <taxon>Agaricomycotina</taxon>
        <taxon>Agaricomycetes</taxon>
        <taxon>Hymenochaetales</taxon>
        <taxon>Rickenellaceae</taxon>
        <taxon>Rickenella</taxon>
    </lineage>
</organism>
<evidence type="ECO:0000256" key="1">
    <source>
        <dbReference type="ARBA" id="ARBA00022603"/>
    </source>
</evidence>
<dbReference type="GO" id="GO:0003682">
    <property type="term" value="F:chromatin binding"/>
    <property type="evidence" value="ECO:0007669"/>
    <property type="project" value="TreeGrafter"/>
</dbReference>
<dbReference type="InterPro" id="IPR001214">
    <property type="entry name" value="SET_dom"/>
</dbReference>
<comment type="catalytic activity">
    <reaction evidence="6">
        <text>L-lysyl(27)-[histone H3] + 3 S-adenosyl-L-methionine = N(6),N(6),N(6)-trimethyl-L-lysyl(27)-[histone H3] + 3 S-adenosyl-L-homocysteine + 3 H(+)</text>
        <dbReference type="Rhea" id="RHEA:60292"/>
        <dbReference type="Rhea" id="RHEA-COMP:15535"/>
        <dbReference type="Rhea" id="RHEA-COMP:15548"/>
        <dbReference type="ChEBI" id="CHEBI:15378"/>
        <dbReference type="ChEBI" id="CHEBI:29969"/>
        <dbReference type="ChEBI" id="CHEBI:57856"/>
        <dbReference type="ChEBI" id="CHEBI:59789"/>
        <dbReference type="ChEBI" id="CHEBI:61961"/>
        <dbReference type="EC" id="2.1.1.356"/>
    </reaction>
</comment>
<dbReference type="GO" id="GO:0031507">
    <property type="term" value="P:heterochromatin formation"/>
    <property type="evidence" value="ECO:0007669"/>
    <property type="project" value="TreeGrafter"/>
</dbReference>
<dbReference type="OrthoDB" id="6141102at2759"/>
<keyword evidence="10" id="KW-1185">Reference proteome</keyword>
<dbReference type="Proteomes" id="UP000294933">
    <property type="component" value="Unassembled WGS sequence"/>
</dbReference>